<evidence type="ECO:0000313" key="1">
    <source>
        <dbReference type="EMBL" id="RPB07628.1"/>
    </source>
</evidence>
<dbReference type="Proteomes" id="UP000277580">
    <property type="component" value="Unassembled WGS sequence"/>
</dbReference>
<dbReference type="AlphaFoldDB" id="A0A3N4KDR7"/>
<protein>
    <submittedName>
        <fullName evidence="1">Uncharacterized protein</fullName>
    </submittedName>
</protein>
<reference evidence="1 2" key="1">
    <citation type="journal article" date="2018" name="Nat. Ecol. Evol.">
        <title>Pezizomycetes genomes reveal the molecular basis of ectomycorrhizal truffle lifestyle.</title>
        <authorList>
            <person name="Murat C."/>
            <person name="Payen T."/>
            <person name="Noel B."/>
            <person name="Kuo A."/>
            <person name="Morin E."/>
            <person name="Chen J."/>
            <person name="Kohler A."/>
            <person name="Krizsan K."/>
            <person name="Balestrini R."/>
            <person name="Da Silva C."/>
            <person name="Montanini B."/>
            <person name="Hainaut M."/>
            <person name="Levati E."/>
            <person name="Barry K.W."/>
            <person name="Belfiori B."/>
            <person name="Cichocki N."/>
            <person name="Clum A."/>
            <person name="Dockter R.B."/>
            <person name="Fauchery L."/>
            <person name="Guy J."/>
            <person name="Iotti M."/>
            <person name="Le Tacon F."/>
            <person name="Lindquist E.A."/>
            <person name="Lipzen A."/>
            <person name="Malagnac F."/>
            <person name="Mello A."/>
            <person name="Molinier V."/>
            <person name="Miyauchi S."/>
            <person name="Poulain J."/>
            <person name="Riccioni C."/>
            <person name="Rubini A."/>
            <person name="Sitrit Y."/>
            <person name="Splivallo R."/>
            <person name="Traeger S."/>
            <person name="Wang M."/>
            <person name="Zifcakova L."/>
            <person name="Wipf D."/>
            <person name="Zambonelli A."/>
            <person name="Paolocci F."/>
            <person name="Nowrousian M."/>
            <person name="Ottonello S."/>
            <person name="Baldrian P."/>
            <person name="Spatafora J.W."/>
            <person name="Henrissat B."/>
            <person name="Nagy L.G."/>
            <person name="Aury J.M."/>
            <person name="Wincker P."/>
            <person name="Grigoriev I.V."/>
            <person name="Bonfante P."/>
            <person name="Martin F.M."/>
        </authorList>
    </citation>
    <scope>NUCLEOTIDE SEQUENCE [LARGE SCALE GENOMIC DNA]</scope>
    <source>
        <strain evidence="1 2">CCBAS932</strain>
    </source>
</reference>
<dbReference type="EMBL" id="ML119178">
    <property type="protein sequence ID" value="RPB07628.1"/>
    <property type="molecule type" value="Genomic_DNA"/>
</dbReference>
<proteinExistence type="predicted"/>
<accession>A0A3N4KDR7</accession>
<keyword evidence="2" id="KW-1185">Reference proteome</keyword>
<organism evidence="1 2">
    <name type="scientific">Morchella conica CCBAS932</name>
    <dbReference type="NCBI Taxonomy" id="1392247"/>
    <lineage>
        <taxon>Eukaryota</taxon>
        <taxon>Fungi</taxon>
        <taxon>Dikarya</taxon>
        <taxon>Ascomycota</taxon>
        <taxon>Pezizomycotina</taxon>
        <taxon>Pezizomycetes</taxon>
        <taxon>Pezizales</taxon>
        <taxon>Morchellaceae</taxon>
        <taxon>Morchella</taxon>
    </lineage>
</organism>
<sequence>MSKNLLASSRQWESIDKNSQVHIENLCVTSLPSFQTFKRMEVTLGAALAVAGSPWRVTPNPERNARFYQGGSLRSFGISCTSQVQERANPSSPGSPKCTTMCAASLQLPLQALEGNLEFFYLHCGAHIGQWEHLAFAEWMLMETKLTQGRIRPVIRPTYRP</sequence>
<name>A0A3N4KDR7_9PEZI</name>
<dbReference type="InParanoid" id="A0A3N4KDR7"/>
<evidence type="ECO:0000313" key="2">
    <source>
        <dbReference type="Proteomes" id="UP000277580"/>
    </source>
</evidence>
<gene>
    <name evidence="1" type="ORF">P167DRAFT_609336</name>
</gene>